<keyword evidence="3" id="KW-1185">Reference proteome</keyword>
<keyword evidence="2" id="KW-0223">Dioxygenase</keyword>
<comment type="caution">
    <text evidence="2">The sequence shown here is derived from an EMBL/GenBank/DDBJ whole genome shotgun (WGS) entry which is preliminary data.</text>
</comment>
<dbReference type="InterPro" id="IPR029068">
    <property type="entry name" value="Glyas_Bleomycin-R_OHBP_Dase"/>
</dbReference>
<sequence length="294" mass="32571">MIAQEHNPEPNNPLGIDGIEFIEYATAQPLAFGALLEKMGFVSTARHRSREVTLYRQGSMNVIVNADPRALPQSDSEQQPTVISAIALRVRDADVAYRHAISMGAWAIETRAGVMELNIPGVHGAGDSILYFVDRFQDFSIYDVDFKPIPNAPVNPPAVAGLHFFGVVQTIGRDRSPEWIDFYEQLMDFRLLPQGHYFGVLPKGTLLESPCHQFYLQLVEPPDGAAGLQWDEQLIRVGLGAPDVLAAVRELKQRGIIFIDREPTQVNEKGALTQLYKSGVSFELVVSDLESKNA</sequence>
<accession>A0A840S0U6</accession>
<dbReference type="CDD" id="cd08342">
    <property type="entry name" value="HPPD_N_like"/>
    <property type="match status" value="1"/>
</dbReference>
<evidence type="ECO:0000313" key="2">
    <source>
        <dbReference type="EMBL" id="MBB5202209.1"/>
    </source>
</evidence>
<dbReference type="Proteomes" id="UP000571084">
    <property type="component" value="Unassembled WGS sequence"/>
</dbReference>
<evidence type="ECO:0000313" key="3">
    <source>
        <dbReference type="Proteomes" id="UP000571084"/>
    </source>
</evidence>
<dbReference type="InterPro" id="IPR041736">
    <property type="entry name" value="4OHPhenylPyrv_dOase_N"/>
</dbReference>
<gene>
    <name evidence="2" type="ORF">HNR39_004073</name>
</gene>
<keyword evidence="2" id="KW-0670">Pyruvate</keyword>
<evidence type="ECO:0000256" key="1">
    <source>
        <dbReference type="ARBA" id="ARBA00022723"/>
    </source>
</evidence>
<protein>
    <submittedName>
        <fullName evidence="2">4-hydroxyphenylpyruvate dioxygenase</fullName>
        <ecNumber evidence="2">1.13.11.27</ecNumber>
    </submittedName>
</protein>
<dbReference type="GO" id="GO:0046872">
    <property type="term" value="F:metal ion binding"/>
    <property type="evidence" value="ECO:0007669"/>
    <property type="project" value="UniProtKB-KW"/>
</dbReference>
<dbReference type="EC" id="1.13.11.27" evidence="2"/>
<name>A0A840S0U6_9BURK</name>
<dbReference type="Gene3D" id="3.10.180.10">
    <property type="entry name" value="2,3-Dihydroxybiphenyl 1,2-Dioxygenase, domain 1"/>
    <property type="match status" value="2"/>
</dbReference>
<dbReference type="RefSeq" id="WP_184013469.1">
    <property type="nucleotide sequence ID" value="NZ_JAAOZT010000013.1"/>
</dbReference>
<proteinExistence type="predicted"/>
<dbReference type="EMBL" id="JACHHQ010000011">
    <property type="protein sequence ID" value="MBB5202209.1"/>
    <property type="molecule type" value="Genomic_DNA"/>
</dbReference>
<keyword evidence="1" id="KW-0479">Metal-binding</keyword>
<keyword evidence="2" id="KW-0560">Oxidoreductase</keyword>
<reference evidence="2 3" key="1">
    <citation type="submission" date="2020-08" db="EMBL/GenBank/DDBJ databases">
        <title>Genomic Encyclopedia of Type Strains, Phase IV (KMG-IV): sequencing the most valuable type-strain genomes for metagenomic binning, comparative biology and taxonomic classification.</title>
        <authorList>
            <person name="Goeker M."/>
        </authorList>
    </citation>
    <scope>NUCLEOTIDE SEQUENCE [LARGE SCALE GENOMIC DNA]</scope>
    <source>
        <strain evidence="2 3">DSM 23240</strain>
    </source>
</reference>
<dbReference type="Pfam" id="PF14696">
    <property type="entry name" value="Glyoxalase_5"/>
    <property type="match status" value="1"/>
</dbReference>
<dbReference type="GO" id="GO:0003868">
    <property type="term" value="F:4-hydroxyphenylpyruvate dioxygenase activity"/>
    <property type="evidence" value="ECO:0007669"/>
    <property type="project" value="UniProtKB-EC"/>
</dbReference>
<dbReference type="AlphaFoldDB" id="A0A840S0U6"/>
<dbReference type="SUPFAM" id="SSF54593">
    <property type="entry name" value="Glyoxalase/Bleomycin resistance protein/Dihydroxybiphenyl dioxygenase"/>
    <property type="match status" value="2"/>
</dbReference>
<organism evidence="2 3">
    <name type="scientific">Glaciimonas immobilis</name>
    <dbReference type="NCBI Taxonomy" id="728004"/>
    <lineage>
        <taxon>Bacteria</taxon>
        <taxon>Pseudomonadati</taxon>
        <taxon>Pseudomonadota</taxon>
        <taxon>Betaproteobacteria</taxon>
        <taxon>Burkholderiales</taxon>
        <taxon>Oxalobacteraceae</taxon>
        <taxon>Glaciimonas</taxon>
    </lineage>
</organism>